<gene>
    <name evidence="2" type="ORF">CEPIT_LOCUS12487</name>
</gene>
<evidence type="ECO:0000313" key="3">
    <source>
        <dbReference type="Proteomes" id="UP001152523"/>
    </source>
</evidence>
<keyword evidence="3" id="KW-1185">Reference proteome</keyword>
<feature type="compositionally biased region" description="Basic and acidic residues" evidence="1">
    <location>
        <begin position="13"/>
        <end position="24"/>
    </location>
</feature>
<accession>A0AAV0D6N2</accession>
<evidence type="ECO:0000256" key="1">
    <source>
        <dbReference type="SAM" id="MobiDB-lite"/>
    </source>
</evidence>
<comment type="caution">
    <text evidence="2">The sequence shown here is derived from an EMBL/GenBank/DDBJ whole genome shotgun (WGS) entry which is preliminary data.</text>
</comment>
<feature type="region of interest" description="Disordered" evidence="1">
    <location>
        <begin position="1"/>
        <end position="99"/>
    </location>
</feature>
<reference evidence="2" key="1">
    <citation type="submission" date="2022-07" db="EMBL/GenBank/DDBJ databases">
        <authorList>
            <person name="Macas J."/>
            <person name="Novak P."/>
            <person name="Neumann P."/>
        </authorList>
    </citation>
    <scope>NUCLEOTIDE SEQUENCE</scope>
</reference>
<dbReference type="AlphaFoldDB" id="A0AAV0D6N2"/>
<feature type="non-terminal residue" evidence="2">
    <location>
        <position position="99"/>
    </location>
</feature>
<dbReference type="Proteomes" id="UP001152523">
    <property type="component" value="Unassembled WGS sequence"/>
</dbReference>
<organism evidence="2 3">
    <name type="scientific">Cuscuta epithymum</name>
    <dbReference type="NCBI Taxonomy" id="186058"/>
    <lineage>
        <taxon>Eukaryota</taxon>
        <taxon>Viridiplantae</taxon>
        <taxon>Streptophyta</taxon>
        <taxon>Embryophyta</taxon>
        <taxon>Tracheophyta</taxon>
        <taxon>Spermatophyta</taxon>
        <taxon>Magnoliopsida</taxon>
        <taxon>eudicotyledons</taxon>
        <taxon>Gunneridae</taxon>
        <taxon>Pentapetalae</taxon>
        <taxon>asterids</taxon>
        <taxon>lamiids</taxon>
        <taxon>Solanales</taxon>
        <taxon>Convolvulaceae</taxon>
        <taxon>Cuscuteae</taxon>
        <taxon>Cuscuta</taxon>
        <taxon>Cuscuta subgen. Cuscuta</taxon>
    </lineage>
</organism>
<feature type="compositionally biased region" description="Basic and acidic residues" evidence="1">
    <location>
        <begin position="70"/>
        <end position="83"/>
    </location>
</feature>
<evidence type="ECO:0000313" key="2">
    <source>
        <dbReference type="EMBL" id="CAH9093462.1"/>
    </source>
</evidence>
<sequence length="99" mass="11129">MDLVSEWNMLSNAHEEHESAEASEKNPPTKVVTEIPVLRKIPKRKALKSPKVSKALKQQKKVGVQKKRKASEEVLEVKQHTAADEDAVDGESFKQNEDP</sequence>
<name>A0AAV0D6N2_9ASTE</name>
<protein>
    <submittedName>
        <fullName evidence="2">Uncharacterized protein</fullName>
    </submittedName>
</protein>
<feature type="compositionally biased region" description="Basic residues" evidence="1">
    <location>
        <begin position="57"/>
        <end position="69"/>
    </location>
</feature>
<proteinExistence type="predicted"/>
<dbReference type="EMBL" id="CAMAPF010000076">
    <property type="protein sequence ID" value="CAH9093462.1"/>
    <property type="molecule type" value="Genomic_DNA"/>
</dbReference>